<evidence type="ECO:0000313" key="1">
    <source>
        <dbReference type="EMBL" id="MPR34626.1"/>
    </source>
</evidence>
<dbReference type="AlphaFoldDB" id="A0A7C9F6T9"/>
<name>A0A7C9F6T9_9BACT</name>
<evidence type="ECO:0000313" key="2">
    <source>
        <dbReference type="Proteomes" id="UP000479293"/>
    </source>
</evidence>
<reference evidence="1 2" key="1">
    <citation type="submission" date="2019-10" db="EMBL/GenBank/DDBJ databases">
        <title>Draft Genome Sequence of Cytophagaceae sp. SJW1-29.</title>
        <authorList>
            <person name="Choi A."/>
        </authorList>
    </citation>
    <scope>NUCLEOTIDE SEQUENCE [LARGE SCALE GENOMIC DNA]</scope>
    <source>
        <strain evidence="1 2">SJW1-29</strain>
    </source>
</reference>
<dbReference type="InterPro" id="IPR018914">
    <property type="entry name" value="DUF2480"/>
</dbReference>
<dbReference type="Pfam" id="PF10652">
    <property type="entry name" value="DUF2480"/>
    <property type="match status" value="1"/>
</dbReference>
<dbReference type="EMBL" id="WHLY01000002">
    <property type="protein sequence ID" value="MPR34626.1"/>
    <property type="molecule type" value="Genomic_DNA"/>
</dbReference>
<keyword evidence="2" id="KW-1185">Reference proteome</keyword>
<comment type="caution">
    <text evidence="1">The sequence shown here is derived from an EMBL/GenBank/DDBJ whole genome shotgun (WGS) entry which is preliminary data.</text>
</comment>
<protein>
    <submittedName>
        <fullName evidence="1">DUF2480 family protein</fullName>
    </submittedName>
</protein>
<accession>A0A7C9F6T9</accession>
<proteinExistence type="predicted"/>
<dbReference type="Proteomes" id="UP000479293">
    <property type="component" value="Unassembled WGS sequence"/>
</dbReference>
<sequence>MENEIINKVANSSLVSLDLEEYYHPGERVVYDLKDNLFQGLILREKDFREFLKNHDWSTYQDKNVAIICSEDAIVPTWAYMLLAIKLEPHAHAIVFGDLTALENKLFYDAISRINIENFRDARVVVKGCSKHPVPTSAYVEITRLLKPVVQSLMFGEPCSTVPLYKRPRA</sequence>
<dbReference type="RefSeq" id="WP_152761010.1">
    <property type="nucleotide sequence ID" value="NZ_WHLY01000002.1"/>
</dbReference>
<gene>
    <name evidence="1" type="ORF">GBK04_14990</name>
</gene>
<organism evidence="1 2">
    <name type="scientific">Salmonirosea aquatica</name>
    <dbReference type="NCBI Taxonomy" id="2654236"/>
    <lineage>
        <taxon>Bacteria</taxon>
        <taxon>Pseudomonadati</taxon>
        <taxon>Bacteroidota</taxon>
        <taxon>Cytophagia</taxon>
        <taxon>Cytophagales</taxon>
        <taxon>Spirosomataceae</taxon>
        <taxon>Salmonirosea</taxon>
    </lineage>
</organism>